<dbReference type="EMBL" id="CABHMZ010000035">
    <property type="protein sequence ID" value="VUX12731.1"/>
    <property type="molecule type" value="Genomic_DNA"/>
</dbReference>
<dbReference type="RefSeq" id="WP_049507248.1">
    <property type="nucleotide sequence ID" value="NZ_CABHMZ010000035.1"/>
</dbReference>
<dbReference type="AlphaFoldDB" id="A0A564TZJ4"/>
<evidence type="ECO:0000256" key="1">
    <source>
        <dbReference type="SAM" id="MobiDB-lite"/>
    </source>
</evidence>
<evidence type="ECO:0000313" key="3">
    <source>
        <dbReference type="Proteomes" id="UP000385544"/>
    </source>
</evidence>
<name>A0A564TZJ4_STRCV</name>
<feature type="region of interest" description="Disordered" evidence="1">
    <location>
        <begin position="79"/>
        <end position="99"/>
    </location>
</feature>
<protein>
    <submittedName>
        <fullName evidence="2">Uncharacterized protein</fullName>
    </submittedName>
</protein>
<accession>A0A564TZJ4</accession>
<gene>
    <name evidence="2" type="ORF">SCSS39_00105</name>
</gene>
<sequence>MAYTLEEQETFVRFDALDKQWTIETNYYPHIQKVLKLPEAYKVLNTEEEEGRTIWLNAIMKIGEDFGINVFPKKKRKMTEEQRQELAERMKQARTSLEK</sequence>
<evidence type="ECO:0000313" key="2">
    <source>
        <dbReference type="EMBL" id="VUX12731.1"/>
    </source>
</evidence>
<reference evidence="2 3" key="1">
    <citation type="submission" date="2019-07" db="EMBL/GenBank/DDBJ databases">
        <authorList>
            <person name="Hibberd C M."/>
            <person name="Gehrig L. J."/>
            <person name="Chang H.-W."/>
            <person name="Venkatesh S."/>
        </authorList>
    </citation>
    <scope>NUCLEOTIDE SEQUENCE [LARGE SCALE GENOMIC DNA]</scope>
    <source>
        <strain evidence="2">Streptococcus_constellatus_SS_Bg39</strain>
    </source>
</reference>
<dbReference type="Proteomes" id="UP000385544">
    <property type="component" value="Unassembled WGS sequence"/>
</dbReference>
<dbReference type="OrthoDB" id="2222711at2"/>
<organism evidence="2 3">
    <name type="scientific">Streptococcus constellatus</name>
    <dbReference type="NCBI Taxonomy" id="76860"/>
    <lineage>
        <taxon>Bacteria</taxon>
        <taxon>Bacillati</taxon>
        <taxon>Bacillota</taxon>
        <taxon>Bacilli</taxon>
        <taxon>Lactobacillales</taxon>
        <taxon>Streptococcaceae</taxon>
        <taxon>Streptococcus</taxon>
        <taxon>Streptococcus anginosus group</taxon>
    </lineage>
</organism>
<proteinExistence type="predicted"/>